<accession>A0A8H3IX28</accession>
<evidence type="ECO:0000313" key="2">
    <source>
        <dbReference type="EMBL" id="CAF9936338.1"/>
    </source>
</evidence>
<dbReference type="InterPro" id="IPR035979">
    <property type="entry name" value="RBD_domain_sf"/>
</dbReference>
<dbReference type="OrthoDB" id="2935572at2759"/>
<dbReference type="CDD" id="cd12261">
    <property type="entry name" value="RRM1_3_MRN1"/>
    <property type="match status" value="1"/>
</dbReference>
<organism evidence="2 3">
    <name type="scientific">Imshaugia aleurites</name>
    <dbReference type="NCBI Taxonomy" id="172621"/>
    <lineage>
        <taxon>Eukaryota</taxon>
        <taxon>Fungi</taxon>
        <taxon>Dikarya</taxon>
        <taxon>Ascomycota</taxon>
        <taxon>Pezizomycotina</taxon>
        <taxon>Lecanoromycetes</taxon>
        <taxon>OSLEUM clade</taxon>
        <taxon>Lecanoromycetidae</taxon>
        <taxon>Lecanorales</taxon>
        <taxon>Lecanorineae</taxon>
        <taxon>Parmeliaceae</taxon>
        <taxon>Imshaugia</taxon>
    </lineage>
</organism>
<feature type="region of interest" description="Disordered" evidence="1">
    <location>
        <begin position="360"/>
        <end position="425"/>
    </location>
</feature>
<evidence type="ECO:0000313" key="3">
    <source>
        <dbReference type="Proteomes" id="UP000664534"/>
    </source>
</evidence>
<dbReference type="GO" id="GO:0003676">
    <property type="term" value="F:nucleic acid binding"/>
    <property type="evidence" value="ECO:0007669"/>
    <property type="project" value="InterPro"/>
</dbReference>
<dbReference type="SUPFAM" id="SSF54928">
    <property type="entry name" value="RNA-binding domain, RBD"/>
    <property type="match status" value="1"/>
</dbReference>
<keyword evidence="3" id="KW-1185">Reference proteome</keyword>
<evidence type="ECO:0000256" key="1">
    <source>
        <dbReference type="SAM" id="MobiDB-lite"/>
    </source>
</evidence>
<reference evidence="2" key="1">
    <citation type="submission" date="2021-03" db="EMBL/GenBank/DDBJ databases">
        <authorList>
            <person name="Tagirdzhanova G."/>
        </authorList>
    </citation>
    <scope>NUCLEOTIDE SEQUENCE</scope>
</reference>
<gene>
    <name evidence="2" type="ORF">IMSHALPRED_010720</name>
</gene>
<dbReference type="AlphaFoldDB" id="A0A8H3IX28"/>
<sequence>MAATVTIDKVYFETLLRRAEFRTSGRDVTTPVDIPVVSIPKVDHDNLLRMAQEYTSLKDSLYKGGIEAETLEVLIRGETVPIPQIDTFIDDDDQPARAGADVYDSPHQTRITVNRPSGPSWANSAPEWPPRNSAGGLGSNMKWKGGFYSHQNSSALEDESAFTPDFEKDDPYLAAPQLERKRFAKLEQRTIFAKNLSDRATHKDIVDFVRGGLVLDIYLRSHERSASISFVEGSAAQEFMNYVKRNDIYVHGKRLEFSWSDRQYTLPNHVANKIGIGATRNVIIRGITPGITEKSIREHLDHIHNLVIVSISFENGDAYISLNSINNSLFARTCMMSRVTYKGMKIEWFADECCQPLPKSQYAPKKENAAPPQPKKIASAMNRFQMLNMDGTDDDSEETDEEPTVLSDLSSMNHKSPWNPRMVAA</sequence>
<evidence type="ECO:0008006" key="4">
    <source>
        <dbReference type="Google" id="ProtNLM"/>
    </source>
</evidence>
<dbReference type="EMBL" id="CAJPDT010000090">
    <property type="protein sequence ID" value="CAF9936338.1"/>
    <property type="molecule type" value="Genomic_DNA"/>
</dbReference>
<name>A0A8H3IX28_9LECA</name>
<comment type="caution">
    <text evidence="2">The sequence shown here is derived from an EMBL/GenBank/DDBJ whole genome shotgun (WGS) entry which is preliminary data.</text>
</comment>
<feature type="compositionally biased region" description="Polar residues" evidence="1">
    <location>
        <begin position="407"/>
        <end position="416"/>
    </location>
</feature>
<feature type="compositionally biased region" description="Acidic residues" evidence="1">
    <location>
        <begin position="391"/>
        <end position="403"/>
    </location>
</feature>
<dbReference type="InterPro" id="IPR012677">
    <property type="entry name" value="Nucleotide-bd_a/b_plait_sf"/>
</dbReference>
<proteinExistence type="predicted"/>
<protein>
    <recommendedName>
        <fullName evidence="4">RNA-binding protein</fullName>
    </recommendedName>
</protein>
<dbReference type="Gene3D" id="3.30.70.330">
    <property type="match status" value="2"/>
</dbReference>
<dbReference type="Proteomes" id="UP000664534">
    <property type="component" value="Unassembled WGS sequence"/>
</dbReference>